<evidence type="ECO:0000256" key="1">
    <source>
        <dbReference type="ARBA" id="ARBA00004141"/>
    </source>
</evidence>
<dbReference type="PANTHER" id="PTHR43229:SF2">
    <property type="entry name" value="NODULATION PROTEIN J"/>
    <property type="match status" value="1"/>
</dbReference>
<evidence type="ECO:0000256" key="4">
    <source>
        <dbReference type="ARBA" id="ARBA00023136"/>
    </source>
</evidence>
<proteinExistence type="inferred from homology"/>
<dbReference type="InterPro" id="IPR005942">
    <property type="entry name" value="Daunbcin-R_ABC-transpt"/>
</dbReference>
<comment type="caution">
    <text evidence="5">Lacks conserved residue(s) required for the propagation of feature annotation.</text>
</comment>
<sequence>MKAAMMGIYTLWLRDITRFVRDKPRIISSSVQPLLWLFVLGLGLSTAFVRGGGDNDYMRFIYPGIISMSVLFTSIFSAVSIIWDREFGFLKEVLVAPIPRWSVAVGRALGGSTVAVLQGTIILVVAPLVGVSFTFSQLALAFLIMFMIAFSMTSFGILIAARMHTHEGFQVVVNFILLPMFFLSGAMFPVSEGLPAWMQALVRINPLSYGVDALRQTLVGIKINSIWLDLSVVAGFGAFALIMAVWYFEKHE</sequence>
<accession>A0A1F2UP23</accession>
<dbReference type="EMBL" id="MELI01000035">
    <property type="protein sequence ID" value="OFW34704.1"/>
    <property type="molecule type" value="Genomic_DNA"/>
</dbReference>
<dbReference type="Proteomes" id="UP000178086">
    <property type="component" value="Unassembled WGS sequence"/>
</dbReference>
<evidence type="ECO:0000256" key="5">
    <source>
        <dbReference type="RuleBase" id="RU361157"/>
    </source>
</evidence>
<evidence type="ECO:0000256" key="2">
    <source>
        <dbReference type="ARBA" id="ARBA00022692"/>
    </source>
</evidence>
<keyword evidence="5" id="KW-0813">Transport</keyword>
<dbReference type="PANTHER" id="PTHR43229">
    <property type="entry name" value="NODULATION PROTEIN J"/>
    <property type="match status" value="1"/>
</dbReference>
<dbReference type="PIRSF" id="PIRSF006648">
    <property type="entry name" value="DrrB"/>
    <property type="match status" value="1"/>
</dbReference>
<dbReference type="PRINTS" id="PR00164">
    <property type="entry name" value="ABC2TRNSPORT"/>
</dbReference>
<gene>
    <name evidence="7" type="ORF">A2074_01520</name>
</gene>
<keyword evidence="3 5" id="KW-1133">Transmembrane helix</keyword>
<dbReference type="PROSITE" id="PS51012">
    <property type="entry name" value="ABC_TM2"/>
    <property type="match status" value="1"/>
</dbReference>
<feature type="transmembrane region" description="Helical" evidence="5">
    <location>
        <begin position="138"/>
        <end position="159"/>
    </location>
</feature>
<feature type="transmembrane region" description="Helical" evidence="5">
    <location>
        <begin position="171"/>
        <end position="190"/>
    </location>
</feature>
<feature type="transmembrane region" description="Helical" evidence="5">
    <location>
        <begin position="61"/>
        <end position="83"/>
    </location>
</feature>
<reference evidence="7 8" key="1">
    <citation type="journal article" date="2016" name="Nat. Commun.">
        <title>Thousands of microbial genomes shed light on interconnected biogeochemical processes in an aquifer system.</title>
        <authorList>
            <person name="Anantharaman K."/>
            <person name="Brown C.T."/>
            <person name="Hug L.A."/>
            <person name="Sharon I."/>
            <person name="Castelle C.J."/>
            <person name="Probst A.J."/>
            <person name="Thomas B.C."/>
            <person name="Singh A."/>
            <person name="Wilkins M.J."/>
            <person name="Karaoz U."/>
            <person name="Brodie E.L."/>
            <person name="Williams K.H."/>
            <person name="Hubbard S.S."/>
            <person name="Banfield J.F."/>
        </authorList>
    </citation>
    <scope>NUCLEOTIDE SEQUENCE [LARGE SCALE GENOMIC DNA]</scope>
</reference>
<dbReference type="GO" id="GO:0043190">
    <property type="term" value="C:ATP-binding cassette (ABC) transporter complex"/>
    <property type="evidence" value="ECO:0007669"/>
    <property type="project" value="InterPro"/>
</dbReference>
<dbReference type="GO" id="GO:0140359">
    <property type="term" value="F:ABC-type transporter activity"/>
    <property type="evidence" value="ECO:0007669"/>
    <property type="project" value="InterPro"/>
</dbReference>
<evidence type="ECO:0000256" key="3">
    <source>
        <dbReference type="ARBA" id="ARBA00022989"/>
    </source>
</evidence>
<comment type="similarity">
    <text evidence="5">Belongs to the ABC-2 integral membrane protein family.</text>
</comment>
<feature type="domain" description="ABC transmembrane type-2" evidence="6">
    <location>
        <begin position="24"/>
        <end position="251"/>
    </location>
</feature>
<dbReference type="Pfam" id="PF01061">
    <property type="entry name" value="ABC2_membrane"/>
    <property type="match status" value="1"/>
</dbReference>
<dbReference type="NCBIfam" id="TIGR01247">
    <property type="entry name" value="drrB"/>
    <property type="match status" value="1"/>
</dbReference>
<evidence type="ECO:0000259" key="6">
    <source>
        <dbReference type="PROSITE" id="PS51012"/>
    </source>
</evidence>
<dbReference type="InterPro" id="IPR000412">
    <property type="entry name" value="ABC_2_transport"/>
</dbReference>
<keyword evidence="4 5" id="KW-0472">Membrane</keyword>
<keyword evidence="2 5" id="KW-0812">Transmembrane</keyword>
<feature type="transmembrane region" description="Helical" evidence="5">
    <location>
        <begin position="104"/>
        <end position="126"/>
    </location>
</feature>
<organism evidence="7 8">
    <name type="scientific">Candidatus Aquicultor primus</name>
    <dbReference type="NCBI Taxonomy" id="1797195"/>
    <lineage>
        <taxon>Bacteria</taxon>
        <taxon>Bacillati</taxon>
        <taxon>Actinomycetota</taxon>
        <taxon>Candidatus Aquicultoria</taxon>
        <taxon>Candidatus Aquicultorales</taxon>
        <taxon>Candidatus Aquicultoraceae</taxon>
        <taxon>Candidatus Aquicultor</taxon>
    </lineage>
</organism>
<dbReference type="InterPro" id="IPR051784">
    <property type="entry name" value="Nod_factor_ABC_transporter"/>
</dbReference>
<evidence type="ECO:0000313" key="8">
    <source>
        <dbReference type="Proteomes" id="UP000178086"/>
    </source>
</evidence>
<dbReference type="InterPro" id="IPR047817">
    <property type="entry name" value="ABC2_TM_bact-type"/>
</dbReference>
<feature type="transmembrane region" description="Helical" evidence="5">
    <location>
        <begin position="226"/>
        <end position="248"/>
    </location>
</feature>
<evidence type="ECO:0000313" key="7">
    <source>
        <dbReference type="EMBL" id="OFW34704.1"/>
    </source>
</evidence>
<name>A0A1F2UP23_9ACTN</name>
<keyword evidence="5" id="KW-1003">Cell membrane</keyword>
<protein>
    <recommendedName>
        <fullName evidence="5">Transport permease protein</fullName>
    </recommendedName>
</protein>
<dbReference type="AlphaFoldDB" id="A0A1F2UP23"/>
<comment type="caution">
    <text evidence="7">The sequence shown here is derived from an EMBL/GenBank/DDBJ whole genome shotgun (WGS) entry which is preliminary data.</text>
</comment>
<comment type="subcellular location">
    <subcellularLocation>
        <location evidence="5">Cell membrane</location>
        <topology evidence="5">Multi-pass membrane protein</topology>
    </subcellularLocation>
    <subcellularLocation>
        <location evidence="1">Membrane</location>
        <topology evidence="1">Multi-pass membrane protein</topology>
    </subcellularLocation>
</comment>
<dbReference type="InterPro" id="IPR013525">
    <property type="entry name" value="ABC2_TM"/>
</dbReference>